<evidence type="ECO:0000313" key="3">
    <source>
        <dbReference type="Proteomes" id="UP000736672"/>
    </source>
</evidence>
<comment type="caution">
    <text evidence="2">The sequence shown here is derived from an EMBL/GenBank/DDBJ whole genome shotgun (WGS) entry which is preliminary data.</text>
</comment>
<name>A0A9P9KJZ0_FUSSL</name>
<protein>
    <submittedName>
        <fullName evidence="2">Uncharacterized protein</fullName>
    </submittedName>
</protein>
<evidence type="ECO:0000256" key="1">
    <source>
        <dbReference type="SAM" id="Phobius"/>
    </source>
</evidence>
<feature type="transmembrane region" description="Helical" evidence="1">
    <location>
        <begin position="6"/>
        <end position="28"/>
    </location>
</feature>
<sequence length="136" mass="15591">MHASHLTVFFSFFTIIPSRLNLFFCVSVTRGSKRLVRFFDFLLIRKRRAASAVTTQRLESHQSHIIALYLFSFLSRQRGTDTRTRLVVRFFFRSVNQFVCESYYLATSANLQRGFCGGVPTFVVMKGTSLNPGTGM</sequence>
<reference evidence="2" key="1">
    <citation type="journal article" date="2021" name="Nat. Commun.">
        <title>Genetic determinants of endophytism in the Arabidopsis root mycobiome.</title>
        <authorList>
            <person name="Mesny F."/>
            <person name="Miyauchi S."/>
            <person name="Thiergart T."/>
            <person name="Pickel B."/>
            <person name="Atanasova L."/>
            <person name="Karlsson M."/>
            <person name="Huettel B."/>
            <person name="Barry K.W."/>
            <person name="Haridas S."/>
            <person name="Chen C."/>
            <person name="Bauer D."/>
            <person name="Andreopoulos W."/>
            <person name="Pangilinan J."/>
            <person name="LaButti K."/>
            <person name="Riley R."/>
            <person name="Lipzen A."/>
            <person name="Clum A."/>
            <person name="Drula E."/>
            <person name="Henrissat B."/>
            <person name="Kohler A."/>
            <person name="Grigoriev I.V."/>
            <person name="Martin F.M."/>
            <person name="Hacquard S."/>
        </authorList>
    </citation>
    <scope>NUCLEOTIDE SEQUENCE</scope>
    <source>
        <strain evidence="2">FSSC 5 MPI-SDFR-AT-0091</strain>
    </source>
</reference>
<dbReference type="AlphaFoldDB" id="A0A9P9KJZ0"/>
<proteinExistence type="predicted"/>
<feature type="non-terminal residue" evidence="2">
    <location>
        <position position="136"/>
    </location>
</feature>
<organism evidence="2 3">
    <name type="scientific">Fusarium solani</name>
    <name type="common">Filamentous fungus</name>
    <dbReference type="NCBI Taxonomy" id="169388"/>
    <lineage>
        <taxon>Eukaryota</taxon>
        <taxon>Fungi</taxon>
        <taxon>Dikarya</taxon>
        <taxon>Ascomycota</taxon>
        <taxon>Pezizomycotina</taxon>
        <taxon>Sordariomycetes</taxon>
        <taxon>Hypocreomycetidae</taxon>
        <taxon>Hypocreales</taxon>
        <taxon>Nectriaceae</taxon>
        <taxon>Fusarium</taxon>
        <taxon>Fusarium solani species complex</taxon>
    </lineage>
</organism>
<gene>
    <name evidence="2" type="ORF">B0J15DRAFT_490969</name>
</gene>
<keyword evidence="1" id="KW-0472">Membrane</keyword>
<keyword evidence="1" id="KW-0812">Transmembrane</keyword>
<dbReference type="EMBL" id="JAGTJS010000007">
    <property type="protein sequence ID" value="KAH7264508.1"/>
    <property type="molecule type" value="Genomic_DNA"/>
</dbReference>
<accession>A0A9P9KJZ0</accession>
<keyword evidence="1" id="KW-1133">Transmembrane helix</keyword>
<evidence type="ECO:0000313" key="2">
    <source>
        <dbReference type="EMBL" id="KAH7264508.1"/>
    </source>
</evidence>
<keyword evidence="3" id="KW-1185">Reference proteome</keyword>
<dbReference type="Proteomes" id="UP000736672">
    <property type="component" value="Unassembled WGS sequence"/>
</dbReference>